<dbReference type="PANTHER" id="PTHR21085:SF0">
    <property type="entry name" value="CHORISMATE SYNTHASE"/>
    <property type="match status" value="1"/>
</dbReference>
<dbReference type="GO" id="GO:0008652">
    <property type="term" value="P:amino acid biosynthetic process"/>
    <property type="evidence" value="ECO:0007669"/>
    <property type="project" value="UniProtKB-KW"/>
</dbReference>
<proteinExistence type="inferred from homology"/>
<evidence type="ECO:0000313" key="12">
    <source>
        <dbReference type="EMBL" id="MBN7774492.1"/>
    </source>
</evidence>
<keyword evidence="9 11" id="KW-0057">Aromatic amino acid biosynthesis</keyword>
<evidence type="ECO:0000256" key="6">
    <source>
        <dbReference type="ARBA" id="ARBA00022643"/>
    </source>
</evidence>
<comment type="caution">
    <text evidence="11">Lacks conserved residue(s) required for the propagation of feature annotation.</text>
</comment>
<evidence type="ECO:0000256" key="1">
    <source>
        <dbReference type="ARBA" id="ARBA00005044"/>
    </source>
</evidence>
<keyword evidence="5 11" id="KW-0285">Flavoprotein</keyword>
<keyword evidence="4 11" id="KW-0028">Amino-acid biosynthesis</keyword>
<dbReference type="NCBIfam" id="TIGR00033">
    <property type="entry name" value="aroC"/>
    <property type="match status" value="1"/>
</dbReference>
<comment type="subunit">
    <text evidence="11">Homotetramer.</text>
</comment>
<dbReference type="CDD" id="cd07304">
    <property type="entry name" value="Chorismate_synthase"/>
    <property type="match status" value="1"/>
</dbReference>
<dbReference type="HAMAP" id="MF_00300">
    <property type="entry name" value="Chorismate_synth"/>
    <property type="match status" value="1"/>
</dbReference>
<evidence type="ECO:0000256" key="2">
    <source>
        <dbReference type="ARBA" id="ARBA00008014"/>
    </source>
</evidence>
<dbReference type="GO" id="GO:0009423">
    <property type="term" value="P:chorismate biosynthetic process"/>
    <property type="evidence" value="ECO:0007669"/>
    <property type="project" value="UniProtKB-UniRule"/>
</dbReference>
<dbReference type="PIRSF" id="PIRSF001456">
    <property type="entry name" value="Chorismate_synth"/>
    <property type="match status" value="1"/>
</dbReference>
<dbReference type="InterPro" id="IPR020541">
    <property type="entry name" value="Chorismate_synthase_CS"/>
</dbReference>
<dbReference type="GO" id="GO:0009073">
    <property type="term" value="P:aromatic amino acid family biosynthetic process"/>
    <property type="evidence" value="ECO:0007669"/>
    <property type="project" value="UniProtKB-KW"/>
</dbReference>
<dbReference type="EMBL" id="JAFJZZ010000010">
    <property type="protein sequence ID" value="MBN7774492.1"/>
    <property type="molecule type" value="Genomic_DNA"/>
</dbReference>
<dbReference type="Proteomes" id="UP000664545">
    <property type="component" value="Unassembled WGS sequence"/>
</dbReference>
<dbReference type="GO" id="GO:0004107">
    <property type="term" value="F:chorismate synthase activity"/>
    <property type="evidence" value="ECO:0007669"/>
    <property type="project" value="UniProtKB-UniRule"/>
</dbReference>
<comment type="function">
    <text evidence="11">Catalyzes the anti-1,4-elimination of the C-3 phosphate and the C-6 proR hydrogen from 5-enolpyruvylshikimate-3-phosphate (EPSP) to yield chorismate, which is the branch point compound that serves as the starting substrate for the three terminal pathways of aromatic amino acid biosynthesis. This reaction introduces a second double bond into the aromatic ring system.</text>
</comment>
<organism evidence="12 13">
    <name type="scientific">Clostridium aminobutyricum</name>
    <dbReference type="NCBI Taxonomy" id="33953"/>
    <lineage>
        <taxon>Bacteria</taxon>
        <taxon>Bacillati</taxon>
        <taxon>Bacillota</taxon>
        <taxon>Clostridia</taxon>
        <taxon>Eubacteriales</taxon>
        <taxon>Clostridiaceae</taxon>
        <taxon>Clostridium</taxon>
    </lineage>
</organism>
<feature type="binding site" evidence="11">
    <location>
        <begin position="314"/>
        <end position="318"/>
    </location>
    <ligand>
        <name>FMN</name>
        <dbReference type="ChEBI" id="CHEBI:58210"/>
    </ligand>
</feature>
<name>A0A939II29_CLOAM</name>
<dbReference type="PROSITE" id="PS00789">
    <property type="entry name" value="CHORISMATE_SYNTHASE_3"/>
    <property type="match status" value="1"/>
</dbReference>
<dbReference type="AlphaFoldDB" id="A0A939II29"/>
<gene>
    <name evidence="11 12" type="primary">aroC</name>
    <name evidence="12" type="ORF">JYB65_14085</name>
</gene>
<dbReference type="InterPro" id="IPR035904">
    <property type="entry name" value="Chorismate_synth_AroC_sf"/>
</dbReference>
<keyword evidence="7 11" id="KW-0274">FAD</keyword>
<dbReference type="NCBIfam" id="NF003793">
    <property type="entry name" value="PRK05382.1"/>
    <property type="match status" value="1"/>
</dbReference>
<feature type="binding site" evidence="11">
    <location>
        <position position="299"/>
    </location>
    <ligand>
        <name>FMN</name>
        <dbReference type="ChEBI" id="CHEBI:58210"/>
    </ligand>
</feature>
<keyword evidence="6 11" id="KW-0288">FMN</keyword>
<protein>
    <recommendedName>
        <fullName evidence="3 11">Chorismate synthase</fullName>
        <shortName evidence="11">CS</shortName>
        <ecNumber evidence="3 11">4.2.3.5</ecNumber>
    </recommendedName>
    <alternativeName>
        <fullName evidence="11">5-enolpyruvylshikimate-3-phosphate phospholyase</fullName>
    </alternativeName>
</protein>
<comment type="caution">
    <text evidence="12">The sequence shown here is derived from an EMBL/GenBank/DDBJ whole genome shotgun (WGS) entry which is preliminary data.</text>
</comment>
<keyword evidence="10 11" id="KW-0456">Lyase</keyword>
<feature type="binding site" evidence="11">
    <location>
        <position position="341"/>
    </location>
    <ligand>
        <name>FMN</name>
        <dbReference type="ChEBI" id="CHEBI:58210"/>
    </ligand>
</feature>
<dbReference type="PANTHER" id="PTHR21085">
    <property type="entry name" value="CHORISMATE SYNTHASE"/>
    <property type="match status" value="1"/>
</dbReference>
<dbReference type="Gene3D" id="3.60.150.10">
    <property type="entry name" value="Chorismate synthase AroC"/>
    <property type="match status" value="1"/>
</dbReference>
<dbReference type="RefSeq" id="WP_206583333.1">
    <property type="nucleotide sequence ID" value="NZ_JAFJZZ010000010.1"/>
</dbReference>
<dbReference type="EC" id="4.2.3.5" evidence="3 11"/>
<evidence type="ECO:0000256" key="3">
    <source>
        <dbReference type="ARBA" id="ARBA00013036"/>
    </source>
</evidence>
<accession>A0A939II29</accession>
<evidence type="ECO:0000256" key="8">
    <source>
        <dbReference type="ARBA" id="ARBA00022857"/>
    </source>
</evidence>
<dbReference type="GO" id="GO:0005829">
    <property type="term" value="C:cytosol"/>
    <property type="evidence" value="ECO:0007669"/>
    <property type="project" value="TreeGrafter"/>
</dbReference>
<evidence type="ECO:0000256" key="11">
    <source>
        <dbReference type="HAMAP-Rule" id="MF_00300"/>
    </source>
</evidence>
<evidence type="ECO:0000256" key="7">
    <source>
        <dbReference type="ARBA" id="ARBA00022827"/>
    </source>
</evidence>
<evidence type="ECO:0000256" key="5">
    <source>
        <dbReference type="ARBA" id="ARBA00022630"/>
    </source>
</evidence>
<evidence type="ECO:0000256" key="4">
    <source>
        <dbReference type="ARBA" id="ARBA00022605"/>
    </source>
</evidence>
<comment type="cofactor">
    <cofactor evidence="11">
        <name>FMNH2</name>
        <dbReference type="ChEBI" id="CHEBI:57618"/>
    </cofactor>
    <text evidence="11">Reduced FMN (FMNH(2)).</text>
</comment>
<reference evidence="12" key="1">
    <citation type="submission" date="2021-02" db="EMBL/GenBank/DDBJ databases">
        <title>Abyssanaerobacter marinus gen.nov., sp., nov, anaerobic bacterium isolated from the Onnuri vent field of Indian Ocean and suggestion of Mogibacteriaceae fam. nov., and proposal of reclassification of ambiguous this family's genus member.</title>
        <authorList>
            <person name="Kim Y.J."/>
            <person name="Yang J.-A."/>
        </authorList>
    </citation>
    <scope>NUCLEOTIDE SEQUENCE</scope>
    <source>
        <strain evidence="12">DSM 2634</strain>
    </source>
</reference>
<dbReference type="Pfam" id="PF01264">
    <property type="entry name" value="Chorismate_synt"/>
    <property type="match status" value="1"/>
</dbReference>
<comment type="catalytic activity">
    <reaction evidence="11">
        <text>5-O-(1-carboxyvinyl)-3-phosphoshikimate = chorismate + phosphate</text>
        <dbReference type="Rhea" id="RHEA:21020"/>
        <dbReference type="ChEBI" id="CHEBI:29748"/>
        <dbReference type="ChEBI" id="CHEBI:43474"/>
        <dbReference type="ChEBI" id="CHEBI:57701"/>
        <dbReference type="EC" id="4.2.3.5"/>
    </reaction>
</comment>
<keyword evidence="13" id="KW-1185">Reference proteome</keyword>
<comment type="pathway">
    <text evidence="1 11">Metabolic intermediate biosynthesis; chorismate biosynthesis; chorismate from D-erythrose 4-phosphate and phosphoenolpyruvate: step 7/7.</text>
</comment>
<keyword evidence="8 11" id="KW-0521">NADP</keyword>
<feature type="binding site" evidence="11">
    <location>
        <position position="57"/>
    </location>
    <ligand>
        <name>NADP(+)</name>
        <dbReference type="ChEBI" id="CHEBI:58349"/>
    </ligand>
</feature>
<dbReference type="SUPFAM" id="SSF103263">
    <property type="entry name" value="Chorismate synthase, AroC"/>
    <property type="match status" value="1"/>
</dbReference>
<comment type="similarity">
    <text evidence="2 11">Belongs to the chorismate synthase family.</text>
</comment>
<sequence>MSNVNQHTHSVASTFGRNLSVTIFGGSHEPFIGVTLRGLPAGVAIDFNKMEAFLARRAPGNSIYATPRKEADKPIVQAGLDGGKTTGEPLTIIIENTNTRSQDYGKHRDIPRPAHADYTASVKFGKSVNMAGGGPFSARLTAPLCIAGAIALQLLEEHGIQIGAHISSIEKVHDTPFDPVNIAVSSLNALKNSDFPVLDEIQGEKMKEVIQSAMAEGDSVGGVVECCALGLPVGIGGPMYDGIEGFLSSIYFGIPAVKGVEFGAGFESTKLRGSVNNDAFYMDGNTVKTKTNHHGGILGGISSGMPIICRLAFKPTPSISKKQDSVSLSKRTDEQLEIVGRHDPCVVLRAVPVVEAATAIGLLDLFLNGTPKGR</sequence>
<dbReference type="InterPro" id="IPR000453">
    <property type="entry name" value="Chorismate_synth"/>
</dbReference>
<evidence type="ECO:0000313" key="13">
    <source>
        <dbReference type="Proteomes" id="UP000664545"/>
    </source>
</evidence>
<evidence type="ECO:0000256" key="10">
    <source>
        <dbReference type="ARBA" id="ARBA00023239"/>
    </source>
</evidence>
<dbReference type="GO" id="GO:0010181">
    <property type="term" value="F:FMN binding"/>
    <property type="evidence" value="ECO:0007669"/>
    <property type="project" value="TreeGrafter"/>
</dbReference>
<evidence type="ECO:0000256" key="9">
    <source>
        <dbReference type="ARBA" id="ARBA00023141"/>
    </source>
</evidence>